<reference evidence="1" key="1">
    <citation type="submission" date="2020-01" db="EMBL/GenBank/DDBJ databases">
        <authorList>
            <person name="Mishra B."/>
        </authorList>
    </citation>
    <scope>NUCLEOTIDE SEQUENCE [LARGE SCALE GENOMIC DNA]</scope>
</reference>
<dbReference type="Proteomes" id="UP000467841">
    <property type="component" value="Unassembled WGS sequence"/>
</dbReference>
<gene>
    <name evidence="1" type="ORF">MERR_LOCUS12254</name>
</gene>
<evidence type="ECO:0000313" key="1">
    <source>
        <dbReference type="EMBL" id="CAA7025019.1"/>
    </source>
</evidence>
<proteinExistence type="predicted"/>
<dbReference type="PANTHER" id="PTHR33116">
    <property type="entry name" value="REVERSE TRANSCRIPTASE ZINC-BINDING DOMAIN-CONTAINING PROTEIN-RELATED-RELATED"/>
    <property type="match status" value="1"/>
</dbReference>
<evidence type="ECO:0000313" key="2">
    <source>
        <dbReference type="Proteomes" id="UP000467841"/>
    </source>
</evidence>
<accession>A0A6D2IIZ4</accession>
<name>A0A6D2IIZ4_9BRAS</name>
<dbReference type="PANTHER" id="PTHR33116:SF78">
    <property type="entry name" value="OS12G0587133 PROTEIN"/>
    <property type="match status" value="1"/>
</dbReference>
<dbReference type="OrthoDB" id="1938625at2759"/>
<dbReference type="EMBL" id="CACVBM020000965">
    <property type="protein sequence ID" value="CAA7025019.1"/>
    <property type="molecule type" value="Genomic_DNA"/>
</dbReference>
<organism evidence="1 2">
    <name type="scientific">Microthlaspi erraticum</name>
    <dbReference type="NCBI Taxonomy" id="1685480"/>
    <lineage>
        <taxon>Eukaryota</taxon>
        <taxon>Viridiplantae</taxon>
        <taxon>Streptophyta</taxon>
        <taxon>Embryophyta</taxon>
        <taxon>Tracheophyta</taxon>
        <taxon>Spermatophyta</taxon>
        <taxon>Magnoliopsida</taxon>
        <taxon>eudicotyledons</taxon>
        <taxon>Gunneridae</taxon>
        <taxon>Pentapetalae</taxon>
        <taxon>rosids</taxon>
        <taxon>malvids</taxon>
        <taxon>Brassicales</taxon>
        <taxon>Brassicaceae</taxon>
        <taxon>Coluteocarpeae</taxon>
        <taxon>Microthlaspi</taxon>
    </lineage>
</organism>
<protein>
    <recommendedName>
        <fullName evidence="3">Reverse transcriptase zinc-binding domain-containing protein</fullName>
    </recommendedName>
</protein>
<dbReference type="AlphaFoldDB" id="A0A6D2IIZ4"/>
<keyword evidence="2" id="KW-1185">Reference proteome</keyword>
<sequence>MGKLISDESGIEATRDLRKYLGMPVLQKRINKDTFREVLEKVSSRLAGGKSQILSFAGRITLKKAVLSSIPVHTMSSIMLPQSTLASLDKTSRAFLWGDTNEKRRQHLLAWDNVCLPKENGGLGIRKAQNMNIALIAKLSWRVIHEEKALWARVMRSKYKVKEIRDDAWLKTKGNWSSTWRSVLKGMRNIVIPGLSWVVGSGRSVRFWKDKWLMGTPLIDLRIADIPDDLSEAKVSDLWQNGVGWMMHQIAPYISDSIRLRLGAIVVDEITGAKDRMAWGHTQNGEFSAKSAHSFFT</sequence>
<evidence type="ECO:0008006" key="3">
    <source>
        <dbReference type="Google" id="ProtNLM"/>
    </source>
</evidence>
<comment type="caution">
    <text evidence="1">The sequence shown here is derived from an EMBL/GenBank/DDBJ whole genome shotgun (WGS) entry which is preliminary data.</text>
</comment>